<name>A0A6J5PUQ0_9CAUD</name>
<proteinExistence type="predicted"/>
<sequence length="62" mass="7192">MTKIIIGFVDTDPDTGEEYTFVRLCECDGEWAANWIVATLKRDLAEHSDEPNREIKIKYENT</sequence>
<accession>A0A6J5PUQ0</accession>
<gene>
    <name evidence="1" type="ORF">UFOVP972_56</name>
</gene>
<dbReference type="EMBL" id="LR796923">
    <property type="protein sequence ID" value="CAB4174587.1"/>
    <property type="molecule type" value="Genomic_DNA"/>
</dbReference>
<organism evidence="1">
    <name type="scientific">uncultured Caudovirales phage</name>
    <dbReference type="NCBI Taxonomy" id="2100421"/>
    <lineage>
        <taxon>Viruses</taxon>
        <taxon>Duplodnaviria</taxon>
        <taxon>Heunggongvirae</taxon>
        <taxon>Uroviricota</taxon>
        <taxon>Caudoviricetes</taxon>
        <taxon>Peduoviridae</taxon>
        <taxon>Maltschvirus</taxon>
        <taxon>Maltschvirus maltsch</taxon>
    </lineage>
</organism>
<reference evidence="1" key="1">
    <citation type="submission" date="2020-05" db="EMBL/GenBank/DDBJ databases">
        <authorList>
            <person name="Chiriac C."/>
            <person name="Salcher M."/>
            <person name="Ghai R."/>
            <person name="Kavagutti S V."/>
        </authorList>
    </citation>
    <scope>NUCLEOTIDE SEQUENCE</scope>
</reference>
<evidence type="ECO:0000313" key="1">
    <source>
        <dbReference type="EMBL" id="CAB4174587.1"/>
    </source>
</evidence>
<protein>
    <submittedName>
        <fullName evidence="1">Uncharacterized protein</fullName>
    </submittedName>
</protein>